<dbReference type="Proteomes" id="UP001205998">
    <property type="component" value="Unassembled WGS sequence"/>
</dbReference>
<evidence type="ECO:0000313" key="8">
    <source>
        <dbReference type="Proteomes" id="UP001205998"/>
    </source>
</evidence>
<gene>
    <name evidence="7" type="ORF">C0J50_13361</name>
</gene>
<dbReference type="GO" id="GO:0004867">
    <property type="term" value="F:serine-type endopeptidase inhibitor activity"/>
    <property type="evidence" value="ECO:0007669"/>
    <property type="project" value="UniProtKB-KW"/>
</dbReference>
<dbReference type="Pfam" id="PF00050">
    <property type="entry name" value="Kazal_1"/>
    <property type="match status" value="1"/>
</dbReference>
<keyword evidence="3" id="KW-0646">Protease inhibitor</keyword>
<dbReference type="Gene3D" id="3.30.60.30">
    <property type="match status" value="1"/>
</dbReference>
<evidence type="ECO:0000256" key="1">
    <source>
        <dbReference type="ARBA" id="ARBA00004613"/>
    </source>
</evidence>
<evidence type="ECO:0000313" key="7">
    <source>
        <dbReference type="EMBL" id="KAI5626863.1"/>
    </source>
</evidence>
<keyword evidence="4" id="KW-0722">Serine protease inhibitor</keyword>
<dbReference type="AlphaFoldDB" id="A0AAD5FSP5"/>
<dbReference type="PROSITE" id="PS51465">
    <property type="entry name" value="KAZAL_2"/>
    <property type="match status" value="1"/>
</dbReference>
<dbReference type="InterPro" id="IPR001239">
    <property type="entry name" value="Prot_inh_Kazal-m"/>
</dbReference>
<keyword evidence="5" id="KW-1015">Disulfide bond</keyword>
<feature type="non-terminal residue" evidence="7">
    <location>
        <position position="1"/>
    </location>
</feature>
<protein>
    <submittedName>
        <fullName evidence="7">Pancreatic secretory proteinase inhibitor</fullName>
    </submittedName>
</protein>
<dbReference type="PANTHER" id="PTHR21312:SF28">
    <property type="entry name" value="OVOINHIBITOR-RELATED"/>
    <property type="match status" value="1"/>
</dbReference>
<reference evidence="7" key="1">
    <citation type="submission" date="2018-07" db="EMBL/GenBank/DDBJ databases">
        <title>Comparative genomics of catfishes provides insights into carnivory and benthic adaptation.</title>
        <authorList>
            <person name="Zhang Y."/>
            <person name="Wang D."/>
            <person name="Peng Z."/>
            <person name="Zheng S."/>
            <person name="Shao F."/>
            <person name="Tao W."/>
        </authorList>
    </citation>
    <scope>NUCLEOTIDE SEQUENCE</scope>
    <source>
        <strain evidence="7">Chongqing</strain>
    </source>
</reference>
<dbReference type="GO" id="GO:0005576">
    <property type="term" value="C:extracellular region"/>
    <property type="evidence" value="ECO:0007669"/>
    <property type="project" value="UniProtKB-SubCell"/>
</dbReference>
<dbReference type="PROSITE" id="PS00282">
    <property type="entry name" value="KAZAL_1"/>
    <property type="match status" value="1"/>
</dbReference>
<accession>A0AAD5FSP5</accession>
<evidence type="ECO:0000256" key="2">
    <source>
        <dbReference type="ARBA" id="ARBA00022525"/>
    </source>
</evidence>
<dbReference type="SMART" id="SM00280">
    <property type="entry name" value="KAZAL"/>
    <property type="match status" value="1"/>
</dbReference>
<evidence type="ECO:0000256" key="3">
    <source>
        <dbReference type="ARBA" id="ARBA00022690"/>
    </source>
</evidence>
<dbReference type="SUPFAM" id="SSF100895">
    <property type="entry name" value="Kazal-type serine protease inhibitors"/>
    <property type="match status" value="1"/>
</dbReference>
<comment type="subcellular location">
    <subcellularLocation>
        <location evidence="1">Secreted</location>
    </subcellularLocation>
</comment>
<feature type="domain" description="Kazal-like" evidence="6">
    <location>
        <begin position="1"/>
        <end position="52"/>
    </location>
</feature>
<dbReference type="PANTHER" id="PTHR21312">
    <property type="entry name" value="SERINE PROTEASE INHIBITOR"/>
    <property type="match status" value="1"/>
</dbReference>
<evidence type="ECO:0000256" key="4">
    <source>
        <dbReference type="ARBA" id="ARBA00022900"/>
    </source>
</evidence>
<proteinExistence type="predicted"/>
<organism evidence="7 8">
    <name type="scientific">Silurus asotus</name>
    <name type="common">Amur catfish</name>
    <name type="synonym">Parasilurus asotus</name>
    <dbReference type="NCBI Taxonomy" id="30991"/>
    <lineage>
        <taxon>Eukaryota</taxon>
        <taxon>Metazoa</taxon>
        <taxon>Chordata</taxon>
        <taxon>Craniata</taxon>
        <taxon>Vertebrata</taxon>
        <taxon>Euteleostomi</taxon>
        <taxon>Actinopterygii</taxon>
        <taxon>Neopterygii</taxon>
        <taxon>Teleostei</taxon>
        <taxon>Ostariophysi</taxon>
        <taxon>Siluriformes</taxon>
        <taxon>Siluridae</taxon>
        <taxon>Silurus</taxon>
    </lineage>
</organism>
<evidence type="ECO:0000256" key="5">
    <source>
        <dbReference type="ARBA" id="ARBA00023157"/>
    </source>
</evidence>
<dbReference type="EMBL" id="MU551526">
    <property type="protein sequence ID" value="KAI5626863.1"/>
    <property type="molecule type" value="Genomic_DNA"/>
</dbReference>
<dbReference type="PRINTS" id="PR00290">
    <property type="entry name" value="KAZALINHBTR"/>
</dbReference>
<keyword evidence="8" id="KW-1185">Reference proteome</keyword>
<dbReference type="InterPro" id="IPR002350">
    <property type="entry name" value="Kazal_dom"/>
</dbReference>
<name>A0AAD5FSP5_SILAS</name>
<dbReference type="InterPro" id="IPR036058">
    <property type="entry name" value="Kazal_dom_sf"/>
</dbReference>
<sequence length="52" mass="5593">PMCEGMSKTEACPLNYAPVCGSDGITYVNECGLCVQSLRTRTDIMIMKDGSC</sequence>
<evidence type="ECO:0000259" key="6">
    <source>
        <dbReference type="PROSITE" id="PS51465"/>
    </source>
</evidence>
<comment type="caution">
    <text evidence="7">The sequence shown here is derived from an EMBL/GenBank/DDBJ whole genome shotgun (WGS) entry which is preliminary data.</text>
</comment>
<keyword evidence="2" id="KW-0964">Secreted</keyword>